<evidence type="ECO:0000256" key="6">
    <source>
        <dbReference type="ARBA" id="ARBA00023054"/>
    </source>
</evidence>
<dbReference type="FunFam" id="1.10.10.820:FF:000001">
    <property type="entry name" value="Myosin heavy chain"/>
    <property type="match status" value="1"/>
</dbReference>
<dbReference type="RefSeq" id="XP_004997168.1">
    <property type="nucleotide sequence ID" value="XM_004997111.1"/>
</dbReference>
<comment type="similarity">
    <text evidence="1 10">Belongs to the TRAFAC class myosin-kinesin ATPase superfamily. Myosin family.</text>
</comment>
<dbReference type="InterPro" id="IPR036103">
    <property type="entry name" value="MYSc_Myo5"/>
</dbReference>
<dbReference type="InterPro" id="IPR036961">
    <property type="entry name" value="Kinesin_motor_dom_sf"/>
</dbReference>
<dbReference type="SMART" id="SM01132">
    <property type="entry name" value="DIL"/>
    <property type="match status" value="1"/>
</dbReference>
<evidence type="ECO:0000256" key="10">
    <source>
        <dbReference type="PROSITE-ProRule" id="PRU00782"/>
    </source>
</evidence>
<keyword evidence="5" id="KW-0112">Calmodulin-binding</keyword>
<dbReference type="InParanoid" id="F2U133"/>
<feature type="compositionally biased region" description="Polar residues" evidence="12">
    <location>
        <begin position="1095"/>
        <end position="1104"/>
    </location>
</feature>
<dbReference type="SMART" id="SM00242">
    <property type="entry name" value="MYSc"/>
    <property type="match status" value="1"/>
</dbReference>
<evidence type="ECO:0000259" key="14">
    <source>
        <dbReference type="PROSITE" id="PS51456"/>
    </source>
</evidence>
<dbReference type="EMBL" id="GL832958">
    <property type="protein sequence ID" value="EGD80607.1"/>
    <property type="molecule type" value="Genomic_DNA"/>
</dbReference>
<evidence type="ECO:0000313" key="16">
    <source>
        <dbReference type="Proteomes" id="UP000007799"/>
    </source>
</evidence>
<evidence type="ECO:0000256" key="3">
    <source>
        <dbReference type="ARBA" id="ARBA00022741"/>
    </source>
</evidence>
<dbReference type="InterPro" id="IPR000048">
    <property type="entry name" value="IQ_motif_EF-hand-BS"/>
</dbReference>
<dbReference type="PRINTS" id="PR00193">
    <property type="entry name" value="MYOSINHEAVY"/>
</dbReference>
<feature type="domain" description="Dilute" evidence="13">
    <location>
        <begin position="1609"/>
        <end position="1875"/>
    </location>
</feature>
<dbReference type="SMART" id="SM00015">
    <property type="entry name" value="IQ"/>
    <property type="match status" value="6"/>
</dbReference>
<dbReference type="PROSITE" id="PS51126">
    <property type="entry name" value="DILUTE"/>
    <property type="match status" value="1"/>
</dbReference>
<dbReference type="eggNOG" id="KOG0160">
    <property type="taxonomic scope" value="Eukaryota"/>
</dbReference>
<dbReference type="OrthoDB" id="6108017at2759"/>
<dbReference type="InterPro" id="IPR002710">
    <property type="entry name" value="Dilute_dom"/>
</dbReference>
<evidence type="ECO:0000313" key="15">
    <source>
        <dbReference type="EMBL" id="EGD80607.1"/>
    </source>
</evidence>
<proteinExistence type="inferred from homology"/>
<evidence type="ECO:0000259" key="13">
    <source>
        <dbReference type="PROSITE" id="PS51126"/>
    </source>
</evidence>
<feature type="region of interest" description="Disordered" evidence="12">
    <location>
        <begin position="1231"/>
        <end position="1263"/>
    </location>
</feature>
<feature type="coiled-coil region" evidence="11">
    <location>
        <begin position="1341"/>
        <end position="1486"/>
    </location>
</feature>
<dbReference type="Gene3D" id="1.20.5.190">
    <property type="match status" value="3"/>
</dbReference>
<evidence type="ECO:0000256" key="5">
    <source>
        <dbReference type="ARBA" id="ARBA00022860"/>
    </source>
</evidence>
<keyword evidence="9 10" id="KW-0009">Actin-binding</keyword>
<keyword evidence="8 10" id="KW-0505">Motor protein</keyword>
<feature type="compositionally biased region" description="Gly residues" evidence="12">
    <location>
        <begin position="1508"/>
        <end position="1518"/>
    </location>
</feature>
<dbReference type="InterPro" id="IPR027417">
    <property type="entry name" value="P-loop_NTPase"/>
</dbReference>
<evidence type="ECO:0000256" key="7">
    <source>
        <dbReference type="ARBA" id="ARBA00023123"/>
    </source>
</evidence>
<dbReference type="FunFam" id="1.20.5.190:FF:000001">
    <property type="entry name" value="unconventional myosin-Va"/>
    <property type="match status" value="1"/>
</dbReference>
<evidence type="ECO:0000256" key="1">
    <source>
        <dbReference type="ARBA" id="ARBA00008314"/>
    </source>
</evidence>
<dbReference type="Gene3D" id="6.20.240.20">
    <property type="match status" value="1"/>
</dbReference>
<reference evidence="15" key="1">
    <citation type="submission" date="2009-08" db="EMBL/GenBank/DDBJ databases">
        <title>Annotation of Salpingoeca rosetta.</title>
        <authorList>
            <consortium name="The Broad Institute Genome Sequencing Platform"/>
            <person name="Russ C."/>
            <person name="Cuomo C."/>
            <person name="Burger G."/>
            <person name="Gray M.W."/>
            <person name="Holland P.W.H."/>
            <person name="King N."/>
            <person name="Lang F.B.F."/>
            <person name="Roger A.J."/>
            <person name="Ruiz-Trillo I."/>
            <person name="Young S.K."/>
            <person name="Zeng Q."/>
            <person name="Gargeya S."/>
            <person name="Alvarado L."/>
            <person name="Berlin A."/>
            <person name="Chapman S.B."/>
            <person name="Chen Z."/>
            <person name="Freedman E."/>
            <person name="Gellesch M."/>
            <person name="Goldberg J."/>
            <person name="Griggs A."/>
            <person name="Gujja S."/>
            <person name="Heilman E."/>
            <person name="Heiman D."/>
            <person name="Howarth C."/>
            <person name="Mehta T."/>
            <person name="Neiman D."/>
            <person name="Pearson M."/>
            <person name="Roberts A."/>
            <person name="Saif S."/>
            <person name="Shea T."/>
            <person name="Shenoy N."/>
            <person name="Sisk P."/>
            <person name="Stolte C."/>
            <person name="Sykes S."/>
            <person name="White J."/>
            <person name="Yandava C."/>
            <person name="Haas B."/>
            <person name="Nusbaum C."/>
            <person name="Birren B."/>
        </authorList>
    </citation>
    <scope>NUCLEOTIDE SEQUENCE [LARGE SCALE GENOMIC DNA]</scope>
    <source>
        <strain evidence="15">ATCC 50818</strain>
    </source>
</reference>
<dbReference type="STRING" id="946362.F2U133"/>
<feature type="compositionally biased region" description="Low complexity" evidence="12">
    <location>
        <begin position="1178"/>
        <end position="1194"/>
    </location>
</feature>
<dbReference type="Gene3D" id="1.20.58.530">
    <property type="match status" value="1"/>
</dbReference>
<dbReference type="Gene3D" id="1.10.10.820">
    <property type="match status" value="1"/>
</dbReference>
<feature type="region of interest" description="Actin-binding" evidence="10">
    <location>
        <begin position="616"/>
        <end position="638"/>
    </location>
</feature>
<name>F2U133_SALR5</name>
<feature type="region of interest" description="Disordered" evidence="12">
    <location>
        <begin position="1487"/>
        <end position="1543"/>
    </location>
</feature>
<dbReference type="GO" id="GO:0000146">
    <property type="term" value="F:microfilament motor activity"/>
    <property type="evidence" value="ECO:0007669"/>
    <property type="project" value="TreeGrafter"/>
</dbReference>
<dbReference type="Pfam" id="PF00612">
    <property type="entry name" value="IQ"/>
    <property type="match status" value="3"/>
</dbReference>
<feature type="region of interest" description="Disordered" evidence="12">
    <location>
        <begin position="1071"/>
        <end position="1123"/>
    </location>
</feature>
<dbReference type="GO" id="GO:0016020">
    <property type="term" value="C:membrane"/>
    <property type="evidence" value="ECO:0007669"/>
    <property type="project" value="TreeGrafter"/>
</dbReference>
<evidence type="ECO:0000256" key="2">
    <source>
        <dbReference type="ARBA" id="ARBA00022737"/>
    </source>
</evidence>
<keyword evidence="2" id="KW-0677">Repeat</keyword>
<dbReference type="GeneID" id="16077763"/>
<dbReference type="SUPFAM" id="SSF52540">
    <property type="entry name" value="P-loop containing nucleoside triphosphate hydrolases"/>
    <property type="match status" value="2"/>
</dbReference>
<gene>
    <name evidence="15" type="ORF">PTSG_01196</name>
</gene>
<accession>F2U133</accession>
<feature type="domain" description="Myosin motor" evidence="14">
    <location>
        <begin position="65"/>
        <end position="738"/>
    </location>
</feature>
<organism evidence="16">
    <name type="scientific">Salpingoeca rosetta (strain ATCC 50818 / BSB-021)</name>
    <dbReference type="NCBI Taxonomy" id="946362"/>
    <lineage>
        <taxon>Eukaryota</taxon>
        <taxon>Choanoflagellata</taxon>
        <taxon>Craspedida</taxon>
        <taxon>Salpingoecidae</taxon>
        <taxon>Salpingoeca</taxon>
    </lineage>
</organism>
<dbReference type="FunCoup" id="F2U133">
    <property type="interactions" value="1073"/>
</dbReference>
<keyword evidence="16" id="KW-1185">Reference proteome</keyword>
<dbReference type="PANTHER" id="PTHR13140:SF706">
    <property type="entry name" value="DILUTE CLASS UNCONVENTIONAL MYOSIN, ISOFORM C"/>
    <property type="match status" value="1"/>
</dbReference>
<feature type="compositionally biased region" description="Low complexity" evidence="12">
    <location>
        <begin position="1519"/>
        <end position="1530"/>
    </location>
</feature>
<dbReference type="Proteomes" id="UP000007799">
    <property type="component" value="Unassembled WGS sequence"/>
</dbReference>
<dbReference type="CDD" id="cd01380">
    <property type="entry name" value="MYSc_Myo5"/>
    <property type="match status" value="1"/>
</dbReference>
<keyword evidence="6 11" id="KW-0175">Coiled coil</keyword>
<keyword evidence="3 10" id="KW-0547">Nucleotide-binding</keyword>
<protein>
    <submittedName>
        <fullName evidence="15">MYO2 protein</fullName>
    </submittedName>
</protein>
<dbReference type="GO" id="GO:0005737">
    <property type="term" value="C:cytoplasm"/>
    <property type="evidence" value="ECO:0007669"/>
    <property type="project" value="TreeGrafter"/>
</dbReference>
<dbReference type="GO" id="GO:0005524">
    <property type="term" value="F:ATP binding"/>
    <property type="evidence" value="ECO:0007669"/>
    <property type="project" value="UniProtKB-UniRule"/>
</dbReference>
<dbReference type="GO" id="GO:0007015">
    <property type="term" value="P:actin filament organization"/>
    <property type="evidence" value="ECO:0007669"/>
    <property type="project" value="TreeGrafter"/>
</dbReference>
<dbReference type="GO" id="GO:0016459">
    <property type="term" value="C:myosin complex"/>
    <property type="evidence" value="ECO:0007669"/>
    <property type="project" value="UniProtKB-KW"/>
</dbReference>
<dbReference type="GO" id="GO:0051015">
    <property type="term" value="F:actin filament binding"/>
    <property type="evidence" value="ECO:0007669"/>
    <property type="project" value="TreeGrafter"/>
</dbReference>
<dbReference type="Pfam" id="PF00063">
    <property type="entry name" value="Myosin_head"/>
    <property type="match status" value="1"/>
</dbReference>
<keyword evidence="7 10" id="KW-0518">Myosin</keyword>
<feature type="compositionally biased region" description="Low complexity" evidence="12">
    <location>
        <begin position="1160"/>
        <end position="1170"/>
    </location>
</feature>
<dbReference type="GO" id="GO:0005516">
    <property type="term" value="F:calmodulin binding"/>
    <property type="evidence" value="ECO:0007669"/>
    <property type="project" value="UniProtKB-KW"/>
</dbReference>
<evidence type="ECO:0000256" key="12">
    <source>
        <dbReference type="SAM" id="MobiDB-lite"/>
    </source>
</evidence>
<feature type="coiled-coil region" evidence="11">
    <location>
        <begin position="919"/>
        <end position="1069"/>
    </location>
</feature>
<dbReference type="Gene3D" id="1.20.120.720">
    <property type="entry name" value="Myosin VI head, motor domain, U50 subdomain"/>
    <property type="match status" value="1"/>
</dbReference>
<dbReference type="Pfam" id="PF01843">
    <property type="entry name" value="DIL"/>
    <property type="match status" value="1"/>
</dbReference>
<feature type="region of interest" description="Disordered" evidence="12">
    <location>
        <begin position="1154"/>
        <end position="1219"/>
    </location>
</feature>
<keyword evidence="4 10" id="KW-0067">ATP-binding</keyword>
<evidence type="ECO:0000256" key="9">
    <source>
        <dbReference type="ARBA" id="ARBA00023203"/>
    </source>
</evidence>
<sequence length="1921" mass="216203">MEAFSQGTRVWVPHDELVWKPAVVEALNTEERAITLRTEDGEEQQVAVKEDDSNLPPLRNPDILVGSDDLTDLSYLHEPAVVHNLQVRFKEQQTIYTYCGIVLVALNPYSSLPIYSNDIIHAYSGRSLGELDPHIFAVAEEAFRCMGRHSKNQSIIVSGESGAGKTVSAKYAMRYFATVGGAEAETQIEKKVLASNPVMESIGNAKTIRNDNSSRFGKYIEILFNKHDHIIGAEMRTYLLEKSRVVFQAKSERNYHIFYQLCASADRPELEALELSEADDFFYTNQGEEAEIENVDDAADFERTKDALSLLGISDDDQQQIFCILAAILHMGNIEIKQRSRRSDDARIPVEDTHVPVVSRLLGVEANMLTKWITHRKIQTGREVFTKPQTADNALRARDALAKHIYAHVFDWLVSRINESLAHGSKQKDKRFIGVLDIYGFETFKVNSFEQFCINYANEKLQQQFNLHVFKLEQDEYIKEKIQWSFIDFYDNQPCIDLIEDKLGVLSLLDEETKMPKGSDDNWATKMYASLTDRHHFEKPRLSNTSFIVKHYADKVAYEVTGFMEKNKDTIYEEHLIMLRGSTSPFIAELFAAKGEGKASIDIRKATVSSQFKNSLSSLMETLNATEPHYVRCIKPNDAKQPFEINPQRLVQQLRACGVLETIRISAAGYPSRWSYREFLDRYRLLATSAAPLKSAEVKDACRAILQPLIADEDKYQFGQTKLFFRAGQVAYLEKLRSDKMKLCCVRIQACVRRWLASRRYQRIKTAALGVQTYGRGLLARVRAQRLRERAAATKIQATFRAHRQRRQYAVTMAAVVRLQAAYRALKARRALSGLRREAAALKIQSTWRMWAVRRQFLTKRNAAVTIQCAVRQMLARRVFKQLKIEARSVAGMKAKTVGLEKKIFELQQTMDRRIQEAHEKQAAEVARLKEQLAAAEAKESTSTQASASEIERLRARNDELEQELESTSTERDALQSKYDEETAAAAAEHQSLKAKLEEMTQTLQMTTEAAKGSEGLAEQLEALNRRNMQLQSELADERAALQLKIKTQAEAEERVKALEHELLRAEMKALHDDDGNDDGVDRGARGEYVEVRPQSPNGRTHTAATGEYMEVGGRVSPSKLNSSVDAGEELDQAASNAIIQQLRSDLAAAEAEAKRLHKQQQQQQQQQQQPVEVEGQAAGKTATVTATATAAGETKSESEQLEGESETENALAVAAAAAVQREQELTAEMEELKGEQRTHARRTEPHRGNSKEDKEEGEQRDLQAELREASTNIARLQLANRMLNDKVQALEKAKVSAESRLKRLTGGDGELDPQVLQQEVAALQQHVQQLQGERAGLVSRTELEQAQADYEQLLKQFRALQDDYNRFMTDHCMEDLAKAKTDLQQRNHGLEEELKSLRSRVKDYEHDLTAARAEVSDLQAEKKQTNERVLALKQALTRQMPAESGSASSDGALLQEEVRILIDENLAMREQIEVLEERLQAALNGDVSGAAPGSGSGGRDGSAQQPGRGGAGGGVGDGHQQQHQQHQSYGGSGAHGAGSQQLHQRKQMLGMLKFQEKDTQRVVSELVSKLQPADVDGCMPCIPAHLLFMCVLYADYEENASMLQGLLTKAMTAMKNVVQDNAADLGRLAFWLANGYRLLTNMKQFSGEPQFASPDDKDSATLKTFDLQEYRIVLSDLLVQIYHFVVKHIEHQLAGMIVPGMLEHESLPTSNTSMPSRRRGRSKVDCKVEDILRLLTRVHGLLTEHCVEPRLVQQVFRQLFYIINATMCNHLLLRKDLVRLTKGMQVRYNISKLEDWARDHNLEQICSSLVEAVQITQLLQCNKSKPDDIDTIFETCTKLKPLQIQKVLQMYTPEDFEERVPAALIRAAQARVDAEAGGGTKLLLDTSFIHPVTFPFTPSSPRFPTLDIPPTIKLDFVTKI</sequence>
<dbReference type="KEGG" id="sre:PTSG_01196"/>
<dbReference type="PROSITE" id="PS51456">
    <property type="entry name" value="MYOSIN_MOTOR"/>
    <property type="match status" value="1"/>
</dbReference>
<feature type="binding site" evidence="10">
    <location>
        <begin position="159"/>
        <end position="166"/>
    </location>
    <ligand>
        <name>ATP</name>
        <dbReference type="ChEBI" id="CHEBI:30616"/>
    </ligand>
</feature>
<dbReference type="OMA" id="EIMFDDR"/>
<dbReference type="Gene3D" id="3.40.850.10">
    <property type="entry name" value="Kinesin motor domain"/>
    <property type="match status" value="1"/>
</dbReference>
<feature type="compositionally biased region" description="Low complexity" evidence="12">
    <location>
        <begin position="1209"/>
        <end position="1219"/>
    </location>
</feature>
<dbReference type="PROSITE" id="PS50096">
    <property type="entry name" value="IQ"/>
    <property type="match status" value="5"/>
</dbReference>
<dbReference type="InterPro" id="IPR001609">
    <property type="entry name" value="Myosin_head_motor_dom-like"/>
</dbReference>
<feature type="compositionally biased region" description="Basic and acidic residues" evidence="12">
    <location>
        <begin position="1071"/>
        <end position="1091"/>
    </location>
</feature>
<dbReference type="CDD" id="cd15470">
    <property type="entry name" value="Myo5_CBD"/>
    <property type="match status" value="1"/>
</dbReference>
<dbReference type="PANTHER" id="PTHR13140">
    <property type="entry name" value="MYOSIN"/>
    <property type="match status" value="1"/>
</dbReference>
<evidence type="ECO:0000256" key="4">
    <source>
        <dbReference type="ARBA" id="ARBA00022840"/>
    </source>
</evidence>
<evidence type="ECO:0000256" key="11">
    <source>
        <dbReference type="SAM" id="Coils"/>
    </source>
</evidence>
<evidence type="ECO:0000256" key="8">
    <source>
        <dbReference type="ARBA" id="ARBA00023175"/>
    </source>
</evidence>